<dbReference type="AlphaFoldDB" id="A0A4P7BBM3"/>
<dbReference type="PANTHER" id="PTHR30086">
    <property type="entry name" value="ARGININE EXPORTER PROTEIN ARGO"/>
    <property type="match status" value="1"/>
</dbReference>
<dbReference type="Proteomes" id="UP000619512">
    <property type="component" value="Unassembled WGS sequence"/>
</dbReference>
<evidence type="ECO:0000313" key="10">
    <source>
        <dbReference type="Proteomes" id="UP000619512"/>
    </source>
</evidence>
<dbReference type="EMBL" id="BMWW01000007">
    <property type="protein sequence ID" value="GGZ02052.1"/>
    <property type="molecule type" value="Genomic_DNA"/>
</dbReference>
<evidence type="ECO:0000313" key="7">
    <source>
        <dbReference type="EMBL" id="GGZ02052.1"/>
    </source>
</evidence>
<dbReference type="PANTHER" id="PTHR30086:SF20">
    <property type="entry name" value="ARGININE EXPORTER PROTEIN ARGO-RELATED"/>
    <property type="match status" value="1"/>
</dbReference>
<feature type="transmembrane region" description="Helical" evidence="6">
    <location>
        <begin position="6"/>
        <end position="32"/>
    </location>
</feature>
<keyword evidence="9" id="KW-1185">Reference proteome</keyword>
<reference evidence="7" key="1">
    <citation type="journal article" date="2014" name="Int. J. Syst. Evol. Microbiol.">
        <title>Complete genome sequence of Corynebacterium casei LMG S-19264T (=DSM 44701T), isolated from a smear-ripened cheese.</title>
        <authorList>
            <consortium name="US DOE Joint Genome Institute (JGI-PGF)"/>
            <person name="Walter F."/>
            <person name="Albersmeier A."/>
            <person name="Kalinowski J."/>
            <person name="Ruckert C."/>
        </authorList>
    </citation>
    <scope>NUCLEOTIDE SEQUENCE</scope>
    <source>
        <strain evidence="7">KCTC 12344</strain>
    </source>
</reference>
<organism evidence="7 10">
    <name type="scientific">Pseudoduganella plicata</name>
    <dbReference type="NCBI Taxonomy" id="321984"/>
    <lineage>
        <taxon>Bacteria</taxon>
        <taxon>Pseudomonadati</taxon>
        <taxon>Pseudomonadota</taxon>
        <taxon>Betaproteobacteria</taxon>
        <taxon>Burkholderiales</taxon>
        <taxon>Oxalobacteraceae</taxon>
        <taxon>Telluria group</taxon>
        <taxon>Pseudoduganella</taxon>
    </lineage>
</organism>
<evidence type="ECO:0000313" key="9">
    <source>
        <dbReference type="Proteomes" id="UP000294359"/>
    </source>
</evidence>
<evidence type="ECO:0000256" key="2">
    <source>
        <dbReference type="ARBA" id="ARBA00022475"/>
    </source>
</evidence>
<keyword evidence="2" id="KW-1003">Cell membrane</keyword>
<keyword evidence="3 6" id="KW-0812">Transmembrane</keyword>
<protein>
    <submittedName>
        <fullName evidence="8">LysE family translocator</fullName>
    </submittedName>
    <submittedName>
        <fullName evidence="7">Lysine transporter LysE</fullName>
    </submittedName>
</protein>
<keyword evidence="4 6" id="KW-1133">Transmembrane helix</keyword>
<dbReference type="OrthoDB" id="9812084at2"/>
<evidence type="ECO:0000256" key="4">
    <source>
        <dbReference type="ARBA" id="ARBA00022989"/>
    </source>
</evidence>
<comment type="subcellular location">
    <subcellularLocation>
        <location evidence="1">Cell membrane</location>
        <topology evidence="1">Multi-pass membrane protein</topology>
    </subcellularLocation>
</comment>
<feature type="transmembrane region" description="Helical" evidence="6">
    <location>
        <begin position="69"/>
        <end position="89"/>
    </location>
</feature>
<dbReference type="InterPro" id="IPR001123">
    <property type="entry name" value="LeuE-type"/>
</dbReference>
<feature type="transmembrane region" description="Helical" evidence="6">
    <location>
        <begin position="178"/>
        <end position="196"/>
    </location>
</feature>
<evidence type="ECO:0000313" key="8">
    <source>
        <dbReference type="EMBL" id="QBQ35473.1"/>
    </source>
</evidence>
<reference evidence="8 9" key="2">
    <citation type="submission" date="2019-03" db="EMBL/GenBank/DDBJ databases">
        <title>Draft Genome Sequences of Six Type Strains of the Genus Massilia.</title>
        <authorList>
            <person name="Miess H."/>
            <person name="Frediansyhah A."/>
            <person name="Gross H."/>
        </authorList>
    </citation>
    <scope>NUCLEOTIDE SEQUENCE [LARGE SCALE GENOMIC DNA]</scope>
    <source>
        <strain evidence="8 9">DSM 17505</strain>
    </source>
</reference>
<evidence type="ECO:0000256" key="3">
    <source>
        <dbReference type="ARBA" id="ARBA00022692"/>
    </source>
</evidence>
<dbReference type="GO" id="GO:0005886">
    <property type="term" value="C:plasma membrane"/>
    <property type="evidence" value="ECO:0007669"/>
    <property type="project" value="UniProtKB-SubCell"/>
</dbReference>
<feature type="transmembrane region" description="Helical" evidence="6">
    <location>
        <begin position="140"/>
        <end position="166"/>
    </location>
</feature>
<name>A0A4P7BBM3_9BURK</name>
<keyword evidence="5 6" id="KW-0472">Membrane</keyword>
<sequence length="197" mass="21056">MTTASLYLSMAAFALASSITPGPVNIVALSAGARHGLAASMRHVGGATVGFTLLLLLTGLGLYEVMLRWPQTIVAIRWAGIGFLCYLAWKLAIDDGRLSFDAAAGPSWLSGAAMQWFNPKAWLASVAGMGAYVADGDPVLVWRFAAIYFVVCYLSIACWAYAGAMLRGYLSDAARIRRFNRAMALLLAGSALWLLAR</sequence>
<dbReference type="GO" id="GO:0033228">
    <property type="term" value="P:cysteine export across plasma membrane"/>
    <property type="evidence" value="ECO:0007669"/>
    <property type="project" value="TreeGrafter"/>
</dbReference>
<accession>A0A4P7BBM3</accession>
<dbReference type="Proteomes" id="UP000294359">
    <property type="component" value="Chromosome"/>
</dbReference>
<evidence type="ECO:0000256" key="1">
    <source>
        <dbReference type="ARBA" id="ARBA00004651"/>
    </source>
</evidence>
<reference evidence="7" key="3">
    <citation type="submission" date="2022-12" db="EMBL/GenBank/DDBJ databases">
        <authorList>
            <person name="Sun Q."/>
            <person name="Kim S."/>
        </authorList>
    </citation>
    <scope>NUCLEOTIDE SEQUENCE</scope>
    <source>
        <strain evidence="7">KCTC 12344</strain>
    </source>
</reference>
<feature type="transmembrane region" description="Helical" evidence="6">
    <location>
        <begin position="44"/>
        <end position="63"/>
    </location>
</feature>
<evidence type="ECO:0000256" key="6">
    <source>
        <dbReference type="SAM" id="Phobius"/>
    </source>
</evidence>
<gene>
    <name evidence="8" type="ORF">E1742_04305</name>
    <name evidence="7" type="ORF">GCM10007388_39770</name>
</gene>
<evidence type="ECO:0000256" key="5">
    <source>
        <dbReference type="ARBA" id="ARBA00023136"/>
    </source>
</evidence>
<dbReference type="GO" id="GO:0015171">
    <property type="term" value="F:amino acid transmembrane transporter activity"/>
    <property type="evidence" value="ECO:0007669"/>
    <property type="project" value="TreeGrafter"/>
</dbReference>
<dbReference type="EMBL" id="CP038026">
    <property type="protein sequence ID" value="QBQ35473.1"/>
    <property type="molecule type" value="Genomic_DNA"/>
</dbReference>
<proteinExistence type="predicted"/>
<dbReference type="RefSeq" id="WP_134383712.1">
    <property type="nucleotide sequence ID" value="NZ_BMWW01000007.1"/>
</dbReference>
<dbReference type="Pfam" id="PF01810">
    <property type="entry name" value="LysE"/>
    <property type="match status" value="1"/>
</dbReference>